<dbReference type="FunFam" id="3.80.10.10:FF:000224">
    <property type="entry name" value="Leucine-rich repeat extensin-like protein 1"/>
    <property type="match status" value="1"/>
</dbReference>
<dbReference type="InParanoid" id="V4S397"/>
<evidence type="ECO:0000259" key="11">
    <source>
        <dbReference type="Pfam" id="PF08263"/>
    </source>
</evidence>
<proteinExistence type="predicted"/>
<sequence>MVAASCYHFFINKSHQILTHTTTIDGIITFFKMTNKNNPSLNLALCGSLLLSIILLLSKPSHQALDDNDIGFIIPNPRLLKAYIALQFWKLSITSDPNGFTSNWCGPNVCNYTGVYCAPAPDDPDCLTVAGIDLNQANIAGTLPEKLGLLQDLALFHINSNRFCGTIPDSFRNMQLLFELDVSNNQFSGCFPSVVLCLPSLKFLDIRFNQFEGEIPSAVFDLKLDALFLNNNKFTSSLPNNIGNSPVSVLVLANNNFDSCLPPSLTKMAGTLNEIILANAKLKGCLLKDIGLLNQVTVFDVSFNNLVGSLPESMGNMKSLEQLNVAHNNLSGAIPNSICCLPKLENFTYSYNFFCTEPLACLKLKVKDDRQNCIPNRPFQRSPMECKAFYSHPVDCGASCCLPRRPAPSTASAPTTLAAAPEHPEDWGAFSPGHLHHP</sequence>
<dbReference type="InterPro" id="IPR032675">
    <property type="entry name" value="LRR_dom_sf"/>
</dbReference>
<dbReference type="PANTHER" id="PTHR32093:SF121">
    <property type="entry name" value="LEUCINE-RICH REPEAT EXTENSIN-LIKE PROTEIN 6"/>
    <property type="match status" value="1"/>
</dbReference>
<dbReference type="Pfam" id="PF13855">
    <property type="entry name" value="LRR_8"/>
    <property type="match status" value="2"/>
</dbReference>
<dbReference type="InterPro" id="IPR013210">
    <property type="entry name" value="LRR_N_plant-typ"/>
</dbReference>
<accession>V4S397</accession>
<dbReference type="Pfam" id="PF08263">
    <property type="entry name" value="LRRNT_2"/>
    <property type="match status" value="1"/>
</dbReference>
<dbReference type="EMBL" id="KI537036">
    <property type="protein sequence ID" value="ESR33245.1"/>
    <property type="molecule type" value="Genomic_DNA"/>
</dbReference>
<evidence type="ECO:0000256" key="10">
    <source>
        <dbReference type="ARBA" id="ARBA00041871"/>
    </source>
</evidence>
<keyword evidence="7" id="KW-0325">Glycoprotein</keyword>
<dbReference type="PANTHER" id="PTHR32093">
    <property type="entry name" value="LEUCINE-RICH REPEAT EXTENSIN-LIKE PROTEIN 3-RELATED"/>
    <property type="match status" value="1"/>
</dbReference>
<organism evidence="12 13">
    <name type="scientific">Citrus clementina</name>
    <name type="common">Clementine</name>
    <name type="synonym">Citrus deliciosa x Citrus sinensis</name>
    <dbReference type="NCBI Taxonomy" id="85681"/>
    <lineage>
        <taxon>Eukaryota</taxon>
        <taxon>Viridiplantae</taxon>
        <taxon>Streptophyta</taxon>
        <taxon>Embryophyta</taxon>
        <taxon>Tracheophyta</taxon>
        <taxon>Spermatophyta</taxon>
        <taxon>Magnoliopsida</taxon>
        <taxon>eudicotyledons</taxon>
        <taxon>Gunneridae</taxon>
        <taxon>Pentapetalae</taxon>
        <taxon>rosids</taxon>
        <taxon>malvids</taxon>
        <taxon>Sapindales</taxon>
        <taxon>Rutaceae</taxon>
        <taxon>Aurantioideae</taxon>
        <taxon>Citrus</taxon>
    </lineage>
</organism>
<feature type="domain" description="Leucine-rich repeat-containing N-terminal plant-type" evidence="11">
    <location>
        <begin position="85"/>
        <end position="117"/>
    </location>
</feature>
<keyword evidence="2" id="KW-0134">Cell wall</keyword>
<keyword evidence="3" id="KW-0964">Secreted</keyword>
<dbReference type="SUPFAM" id="SSF52058">
    <property type="entry name" value="L domain-like"/>
    <property type="match status" value="1"/>
</dbReference>
<keyword evidence="4" id="KW-0433">Leucine-rich repeat</keyword>
<dbReference type="GO" id="GO:0071555">
    <property type="term" value="P:cell wall organization"/>
    <property type="evidence" value="ECO:0007669"/>
    <property type="project" value="UniProtKB-KW"/>
</dbReference>
<evidence type="ECO:0000313" key="13">
    <source>
        <dbReference type="Proteomes" id="UP000030687"/>
    </source>
</evidence>
<protein>
    <recommendedName>
        <fullName evidence="10">Cell wall hydroxyproline-rich glycoprotein</fullName>
    </recommendedName>
</protein>
<keyword evidence="9" id="KW-0961">Cell wall biogenesis/degradation</keyword>
<evidence type="ECO:0000256" key="7">
    <source>
        <dbReference type="ARBA" id="ARBA00023180"/>
    </source>
</evidence>
<gene>
    <name evidence="12" type="ORF">CICLE_v10004988mg</name>
</gene>
<dbReference type="AlphaFoldDB" id="V4S397"/>
<dbReference type="Gene3D" id="3.80.10.10">
    <property type="entry name" value="Ribonuclease Inhibitor"/>
    <property type="match status" value="2"/>
</dbReference>
<evidence type="ECO:0000256" key="9">
    <source>
        <dbReference type="ARBA" id="ARBA00023316"/>
    </source>
</evidence>
<dbReference type="InterPro" id="IPR001611">
    <property type="entry name" value="Leu-rich_rpt"/>
</dbReference>
<dbReference type="Proteomes" id="UP000030687">
    <property type="component" value="Unassembled WGS sequence"/>
</dbReference>
<evidence type="ECO:0000256" key="1">
    <source>
        <dbReference type="ARBA" id="ARBA00004191"/>
    </source>
</evidence>
<keyword evidence="13" id="KW-1185">Reference proteome</keyword>
<keyword evidence="8" id="KW-0379">Hydroxylation</keyword>
<dbReference type="eggNOG" id="ENOG502QTD8">
    <property type="taxonomic scope" value="Eukaryota"/>
</dbReference>
<evidence type="ECO:0000256" key="8">
    <source>
        <dbReference type="ARBA" id="ARBA00023278"/>
    </source>
</evidence>
<dbReference type="InterPro" id="IPR051582">
    <property type="entry name" value="LRR_extensin-like_regulator"/>
</dbReference>
<evidence type="ECO:0000256" key="2">
    <source>
        <dbReference type="ARBA" id="ARBA00022512"/>
    </source>
</evidence>
<evidence type="ECO:0000256" key="6">
    <source>
        <dbReference type="ARBA" id="ARBA00022737"/>
    </source>
</evidence>
<dbReference type="OMA" id="SNWCGPD"/>
<evidence type="ECO:0000313" key="12">
    <source>
        <dbReference type="EMBL" id="ESR33245.1"/>
    </source>
</evidence>
<evidence type="ECO:0000256" key="4">
    <source>
        <dbReference type="ARBA" id="ARBA00022614"/>
    </source>
</evidence>
<dbReference type="Gramene" id="ESR33245">
    <property type="protein sequence ID" value="ESR33245"/>
    <property type="gene ID" value="CICLE_v10004988mg"/>
</dbReference>
<dbReference type="KEGG" id="cic:CICLE_v10004988mg"/>
<reference evidence="12 13" key="1">
    <citation type="submission" date="2013-10" db="EMBL/GenBank/DDBJ databases">
        <authorList>
            <consortium name="International Citrus Genome Consortium"/>
            <person name="Jenkins J."/>
            <person name="Schmutz J."/>
            <person name="Prochnik S."/>
            <person name="Rokhsar D."/>
            <person name="Gmitter F."/>
            <person name="Ollitrault P."/>
            <person name="Machado M."/>
            <person name="Talon M."/>
            <person name="Wincker P."/>
            <person name="Jaillon O."/>
            <person name="Morgante M."/>
        </authorList>
    </citation>
    <scope>NUCLEOTIDE SEQUENCE</scope>
    <source>
        <strain evidence="13">cv. Clemenules</strain>
    </source>
</reference>
<name>V4S397_CITCL</name>
<dbReference type="FunCoup" id="V4S397">
    <property type="interactions" value="459"/>
</dbReference>
<keyword evidence="6" id="KW-0677">Repeat</keyword>
<evidence type="ECO:0000256" key="3">
    <source>
        <dbReference type="ARBA" id="ARBA00022525"/>
    </source>
</evidence>
<dbReference type="STRING" id="85681.V4S397"/>
<evidence type="ECO:0000256" key="5">
    <source>
        <dbReference type="ARBA" id="ARBA00022729"/>
    </source>
</evidence>
<comment type="subcellular location">
    <subcellularLocation>
        <location evidence="1">Secreted</location>
        <location evidence="1">Cell wall</location>
    </subcellularLocation>
</comment>
<keyword evidence="5" id="KW-0732">Signal</keyword>